<reference evidence="3" key="2">
    <citation type="submission" date="2021-02" db="UniProtKB">
        <authorList>
            <consortium name="EnsemblMetazoa"/>
        </authorList>
    </citation>
    <scope>IDENTIFICATION</scope>
    <source>
        <strain evidence="3">JHB</strain>
    </source>
</reference>
<dbReference type="STRING" id="7176.B0XJQ8"/>
<dbReference type="Proteomes" id="UP000002320">
    <property type="component" value="Unassembled WGS sequence"/>
</dbReference>
<dbReference type="KEGG" id="cqu:CpipJ_CPIJ019667"/>
<dbReference type="VEuPathDB" id="VectorBase:CQUJHB016028"/>
<evidence type="ECO:0000313" key="4">
    <source>
        <dbReference type="Proteomes" id="UP000002320"/>
    </source>
</evidence>
<accession>B0XJQ8</accession>
<feature type="compositionally biased region" description="Basic residues" evidence="1">
    <location>
        <begin position="135"/>
        <end position="162"/>
    </location>
</feature>
<evidence type="ECO:0000313" key="3">
    <source>
        <dbReference type="EnsemblMetazoa" id="CPIJ019667-PA"/>
    </source>
</evidence>
<organism>
    <name type="scientific">Culex quinquefasciatus</name>
    <name type="common">Southern house mosquito</name>
    <name type="synonym">Culex pungens</name>
    <dbReference type="NCBI Taxonomy" id="7176"/>
    <lineage>
        <taxon>Eukaryota</taxon>
        <taxon>Metazoa</taxon>
        <taxon>Ecdysozoa</taxon>
        <taxon>Arthropoda</taxon>
        <taxon>Hexapoda</taxon>
        <taxon>Insecta</taxon>
        <taxon>Pterygota</taxon>
        <taxon>Neoptera</taxon>
        <taxon>Endopterygota</taxon>
        <taxon>Diptera</taxon>
        <taxon>Nematocera</taxon>
        <taxon>Culicoidea</taxon>
        <taxon>Culicidae</taxon>
        <taxon>Culicinae</taxon>
        <taxon>Culicini</taxon>
        <taxon>Culex</taxon>
        <taxon>Culex</taxon>
    </lineage>
</organism>
<feature type="region of interest" description="Disordered" evidence="1">
    <location>
        <begin position="108"/>
        <end position="187"/>
    </location>
</feature>
<dbReference type="VEuPathDB" id="VectorBase:CPIJ019667"/>
<name>B0XJQ8_CULQU</name>
<evidence type="ECO:0000313" key="2">
    <source>
        <dbReference type="EMBL" id="EDS30597.1"/>
    </source>
</evidence>
<protein>
    <submittedName>
        <fullName evidence="2 3">Uncharacterized protein</fullName>
    </submittedName>
</protein>
<evidence type="ECO:0000256" key="1">
    <source>
        <dbReference type="SAM" id="MobiDB-lite"/>
    </source>
</evidence>
<keyword evidence="4" id="KW-1185">Reference proteome</keyword>
<dbReference type="InParanoid" id="B0XJQ8"/>
<dbReference type="EnsemblMetazoa" id="CPIJ019667-RA">
    <property type="protein sequence ID" value="CPIJ019667-PA"/>
    <property type="gene ID" value="CPIJ019667"/>
</dbReference>
<proteinExistence type="predicted"/>
<dbReference type="EMBL" id="DS233576">
    <property type="protein sequence ID" value="EDS30597.1"/>
    <property type="molecule type" value="Genomic_DNA"/>
</dbReference>
<dbReference type="OrthoDB" id="5840532at2759"/>
<reference evidence="2" key="1">
    <citation type="submission" date="2007-03" db="EMBL/GenBank/DDBJ databases">
        <title>Annotation of Culex pipiens quinquefasciatus.</title>
        <authorList>
            <consortium name="The Broad Institute Genome Sequencing Platform"/>
            <person name="Atkinson P.W."/>
            <person name="Hemingway J."/>
            <person name="Christensen B.M."/>
            <person name="Higgs S."/>
            <person name="Kodira C."/>
            <person name="Hannick L."/>
            <person name="Megy K."/>
            <person name="O'Leary S."/>
            <person name="Pearson M."/>
            <person name="Haas B.J."/>
            <person name="Mauceli E."/>
            <person name="Wortman J.R."/>
            <person name="Lee N.H."/>
            <person name="Guigo R."/>
            <person name="Stanke M."/>
            <person name="Alvarado L."/>
            <person name="Amedeo P."/>
            <person name="Antoine C.H."/>
            <person name="Arensburger P."/>
            <person name="Bidwell S.L."/>
            <person name="Crawford M."/>
            <person name="Camaro F."/>
            <person name="Devon K."/>
            <person name="Engels R."/>
            <person name="Hammond M."/>
            <person name="Howarth C."/>
            <person name="Koehrsen M."/>
            <person name="Lawson D."/>
            <person name="Montgomery P."/>
            <person name="Nene V."/>
            <person name="Nusbaum C."/>
            <person name="Puiu D."/>
            <person name="Romero-Severson J."/>
            <person name="Severson D.W."/>
            <person name="Shumway M."/>
            <person name="Sisk P."/>
            <person name="Stolte C."/>
            <person name="Zeng Q."/>
            <person name="Eisenstadt E."/>
            <person name="Fraser-Liggett C."/>
            <person name="Strausberg R."/>
            <person name="Galagan J."/>
            <person name="Birren B."/>
            <person name="Collins F.H."/>
        </authorList>
    </citation>
    <scope>NUCLEOTIDE SEQUENCE [LARGE SCALE GENOMIC DNA]</scope>
    <source>
        <strain evidence="2">JHB</strain>
    </source>
</reference>
<dbReference type="HOGENOM" id="CLU_1215824_0_0_1"/>
<dbReference type="AlphaFoldDB" id="B0XJQ8"/>
<gene>
    <name evidence="3" type="primary">6053864</name>
    <name evidence="2" type="ORF">CpipJ_CPIJ019667</name>
</gene>
<sequence>MTGKHSFTISCCGCRQAGDQTDKFCKEFDYLSKVAAHYSSSPASAQDVRNPAMTLDKKSFHATSNGSRAKFKVPLGGVILAKHALHCPARDFLKAVVADKPPDRFFSVQHGPGLRHQVPRSGASWDPLSEELRGGPRKPGRRFTQHLSVHGRYRNSAKRPHTRFPLDDEDGQTGGGRRPPSSMPSARGLVEASIPKYLLYLNTFMRNFPLKNGQLLGDFLDTGLNSDL</sequence>